<dbReference type="EMBL" id="FQYW01000009">
    <property type="protein sequence ID" value="SHI65830.1"/>
    <property type="molecule type" value="Genomic_DNA"/>
</dbReference>
<feature type="domain" description="DUF4314" evidence="1">
    <location>
        <begin position="4"/>
        <end position="69"/>
    </location>
</feature>
<protein>
    <recommendedName>
        <fullName evidence="1">DUF4314 domain-containing protein</fullName>
    </recommendedName>
</protein>
<dbReference type="AlphaFoldDB" id="A0A1M6CXZ6"/>
<evidence type="ECO:0000313" key="2">
    <source>
        <dbReference type="EMBL" id="SHI65830.1"/>
    </source>
</evidence>
<gene>
    <name evidence="2" type="ORF">SAMN02745671_01277</name>
</gene>
<accession>A0A1M6CXZ6</accession>
<dbReference type="Proteomes" id="UP000191240">
    <property type="component" value="Unassembled WGS sequence"/>
</dbReference>
<name>A0A1M6CXZ6_9FIRM</name>
<evidence type="ECO:0000313" key="3">
    <source>
        <dbReference type="Proteomes" id="UP000191240"/>
    </source>
</evidence>
<sequence>MKSDKEISRVERTYLLGMRVRLLKRYGPQSPPAGTMGTIRCVDFLGYIQIAWDNISGQVVVLDEDDIEIVRTCPICGKEYTGYPALSRKDDRTEICPDCGTKEALEAVREIYTVYSQNGDMTFIMEDKCNTTSVVGFYYGEPDEESTKEFYGKLTAEFE</sequence>
<reference evidence="2 3" key="1">
    <citation type="submission" date="2016-11" db="EMBL/GenBank/DDBJ databases">
        <authorList>
            <person name="Jaros S."/>
            <person name="Januszkiewicz K."/>
            <person name="Wedrychowicz H."/>
        </authorList>
    </citation>
    <scope>NUCLEOTIDE SEQUENCE [LARGE SCALE GENOMIC DNA]</scope>
    <source>
        <strain evidence="2 3">DSM 3074</strain>
    </source>
</reference>
<dbReference type="InterPro" id="IPR025463">
    <property type="entry name" value="DUF4314"/>
</dbReference>
<dbReference type="OrthoDB" id="9813511at2"/>
<evidence type="ECO:0000259" key="1">
    <source>
        <dbReference type="Pfam" id="PF14192"/>
    </source>
</evidence>
<dbReference type="RefSeq" id="WP_072033463.1">
    <property type="nucleotide sequence ID" value="NZ_FQYW01000009.1"/>
</dbReference>
<organism evidence="2 3">
    <name type="scientific">Anaerovibrio lipolyticus DSM 3074</name>
    <dbReference type="NCBI Taxonomy" id="1120997"/>
    <lineage>
        <taxon>Bacteria</taxon>
        <taxon>Bacillati</taxon>
        <taxon>Bacillota</taxon>
        <taxon>Negativicutes</taxon>
        <taxon>Selenomonadales</taxon>
        <taxon>Selenomonadaceae</taxon>
        <taxon>Anaerovibrio</taxon>
    </lineage>
</organism>
<proteinExistence type="predicted"/>
<dbReference type="Pfam" id="PF14192">
    <property type="entry name" value="DUF4314"/>
    <property type="match status" value="1"/>
</dbReference>